<evidence type="ECO:0000313" key="1">
    <source>
        <dbReference type="EMBL" id="CDP19290.1"/>
    </source>
</evidence>
<accession>A0A068VEQ1</accession>
<evidence type="ECO:0000313" key="2">
    <source>
        <dbReference type="Proteomes" id="UP000295252"/>
    </source>
</evidence>
<dbReference type="Proteomes" id="UP000295252">
    <property type="component" value="Unassembled WGS sequence"/>
</dbReference>
<dbReference type="InParanoid" id="A0A068VEQ1"/>
<reference evidence="2" key="1">
    <citation type="journal article" date="2014" name="Science">
        <title>The coffee genome provides insight into the convergent evolution of caffeine biosynthesis.</title>
        <authorList>
            <person name="Denoeud F."/>
            <person name="Carretero-Paulet L."/>
            <person name="Dereeper A."/>
            <person name="Droc G."/>
            <person name="Guyot R."/>
            <person name="Pietrella M."/>
            <person name="Zheng C."/>
            <person name="Alberti A."/>
            <person name="Anthony F."/>
            <person name="Aprea G."/>
            <person name="Aury J.M."/>
            <person name="Bento P."/>
            <person name="Bernard M."/>
            <person name="Bocs S."/>
            <person name="Campa C."/>
            <person name="Cenci A."/>
            <person name="Combes M.C."/>
            <person name="Crouzillat D."/>
            <person name="Da Silva C."/>
            <person name="Daddiego L."/>
            <person name="De Bellis F."/>
            <person name="Dussert S."/>
            <person name="Garsmeur O."/>
            <person name="Gayraud T."/>
            <person name="Guignon V."/>
            <person name="Jahn K."/>
            <person name="Jamilloux V."/>
            <person name="Joet T."/>
            <person name="Labadie K."/>
            <person name="Lan T."/>
            <person name="Leclercq J."/>
            <person name="Lepelley M."/>
            <person name="Leroy T."/>
            <person name="Li L.T."/>
            <person name="Librado P."/>
            <person name="Lopez L."/>
            <person name="Munoz A."/>
            <person name="Noel B."/>
            <person name="Pallavicini A."/>
            <person name="Perrotta G."/>
            <person name="Poncet V."/>
            <person name="Pot D."/>
            <person name="Priyono X."/>
            <person name="Rigoreau M."/>
            <person name="Rouard M."/>
            <person name="Rozas J."/>
            <person name="Tranchant-Dubreuil C."/>
            <person name="VanBuren R."/>
            <person name="Zhang Q."/>
            <person name="Andrade A.C."/>
            <person name="Argout X."/>
            <person name="Bertrand B."/>
            <person name="de Kochko A."/>
            <person name="Graziosi G."/>
            <person name="Henry R.J."/>
            <person name="Jayarama X."/>
            <person name="Ming R."/>
            <person name="Nagai C."/>
            <person name="Rounsley S."/>
            <person name="Sankoff D."/>
            <person name="Giuliano G."/>
            <person name="Albert V.A."/>
            <person name="Wincker P."/>
            <person name="Lashermes P."/>
        </authorList>
    </citation>
    <scope>NUCLEOTIDE SEQUENCE [LARGE SCALE GENOMIC DNA]</scope>
    <source>
        <strain evidence="2">cv. DH200-94</strain>
    </source>
</reference>
<dbReference type="EMBL" id="HG739493">
    <property type="protein sequence ID" value="CDP19290.1"/>
    <property type="molecule type" value="Genomic_DNA"/>
</dbReference>
<dbReference type="Gramene" id="CDP19290">
    <property type="protein sequence ID" value="CDP19290"/>
    <property type="gene ID" value="GSCOC_T00006698001"/>
</dbReference>
<dbReference type="AlphaFoldDB" id="A0A068VEQ1"/>
<proteinExistence type="predicted"/>
<sequence length="64" mass="7370">MLAREELRSQEKLLSVEIQPSSQLFADLVSYFGNGYPLVQISVREYWICQISGSKVKKNTFSEK</sequence>
<keyword evidence="2" id="KW-1185">Reference proteome</keyword>
<name>A0A068VEQ1_COFCA</name>
<organism evidence="1 2">
    <name type="scientific">Coffea canephora</name>
    <name type="common">Robusta coffee</name>
    <dbReference type="NCBI Taxonomy" id="49390"/>
    <lineage>
        <taxon>Eukaryota</taxon>
        <taxon>Viridiplantae</taxon>
        <taxon>Streptophyta</taxon>
        <taxon>Embryophyta</taxon>
        <taxon>Tracheophyta</taxon>
        <taxon>Spermatophyta</taxon>
        <taxon>Magnoliopsida</taxon>
        <taxon>eudicotyledons</taxon>
        <taxon>Gunneridae</taxon>
        <taxon>Pentapetalae</taxon>
        <taxon>asterids</taxon>
        <taxon>lamiids</taxon>
        <taxon>Gentianales</taxon>
        <taxon>Rubiaceae</taxon>
        <taxon>Ixoroideae</taxon>
        <taxon>Gardenieae complex</taxon>
        <taxon>Bertiereae - Coffeeae clade</taxon>
        <taxon>Coffeeae</taxon>
        <taxon>Coffea</taxon>
    </lineage>
</organism>
<gene>
    <name evidence="1" type="ORF">GSCOC_T00006698001</name>
</gene>
<protein>
    <submittedName>
        <fullName evidence="1">DH200=94 genomic scaffold, scaffold_409</fullName>
    </submittedName>
</protein>